<feature type="region of interest" description="Disordered" evidence="1">
    <location>
        <begin position="532"/>
        <end position="555"/>
    </location>
</feature>
<feature type="compositionally biased region" description="Basic and acidic residues" evidence="1">
    <location>
        <begin position="539"/>
        <end position="555"/>
    </location>
</feature>
<keyword evidence="4" id="KW-1185">Reference proteome</keyword>
<feature type="chain" id="PRO_5035288468" evidence="2">
    <location>
        <begin position="17"/>
        <end position="782"/>
    </location>
</feature>
<dbReference type="OrthoDB" id="10643130at2759"/>
<organism evidence="3 4">
    <name type="scientific">Pelagomonas calceolata</name>
    <dbReference type="NCBI Taxonomy" id="35677"/>
    <lineage>
        <taxon>Eukaryota</taxon>
        <taxon>Sar</taxon>
        <taxon>Stramenopiles</taxon>
        <taxon>Ochrophyta</taxon>
        <taxon>Pelagophyceae</taxon>
        <taxon>Pelagomonadales</taxon>
        <taxon>Pelagomonadaceae</taxon>
        <taxon>Pelagomonas</taxon>
    </lineage>
</organism>
<proteinExistence type="predicted"/>
<keyword evidence="2" id="KW-0732">Signal</keyword>
<dbReference type="EMBL" id="CAKKNE010000002">
    <property type="protein sequence ID" value="CAH0367774.1"/>
    <property type="molecule type" value="Genomic_DNA"/>
</dbReference>
<name>A0A8J2SJP9_9STRA</name>
<protein>
    <submittedName>
        <fullName evidence="3">Uncharacterized protein</fullName>
    </submittedName>
</protein>
<feature type="region of interest" description="Disordered" evidence="1">
    <location>
        <begin position="659"/>
        <end position="693"/>
    </location>
</feature>
<reference evidence="3" key="1">
    <citation type="submission" date="2021-11" db="EMBL/GenBank/DDBJ databases">
        <authorList>
            <consortium name="Genoscope - CEA"/>
            <person name="William W."/>
        </authorList>
    </citation>
    <scope>NUCLEOTIDE SEQUENCE</scope>
</reference>
<accession>A0A8J2SJP9</accession>
<feature type="region of interest" description="Disordered" evidence="1">
    <location>
        <begin position="359"/>
        <end position="408"/>
    </location>
</feature>
<evidence type="ECO:0000256" key="2">
    <source>
        <dbReference type="SAM" id="SignalP"/>
    </source>
</evidence>
<evidence type="ECO:0000313" key="3">
    <source>
        <dbReference type="EMBL" id="CAH0367774.1"/>
    </source>
</evidence>
<gene>
    <name evidence="3" type="ORF">PECAL_2P08130</name>
</gene>
<feature type="compositionally biased region" description="Basic and acidic residues" evidence="1">
    <location>
        <begin position="369"/>
        <end position="401"/>
    </location>
</feature>
<feature type="region of interest" description="Disordered" evidence="1">
    <location>
        <begin position="190"/>
        <end position="216"/>
    </location>
</feature>
<feature type="compositionally biased region" description="Basic and acidic residues" evidence="1">
    <location>
        <begin position="667"/>
        <end position="676"/>
    </location>
</feature>
<evidence type="ECO:0000313" key="4">
    <source>
        <dbReference type="Proteomes" id="UP000789595"/>
    </source>
</evidence>
<sequence>MPARWAALLVCSVAVGAPPLEVSPPLVADFDEWEVYQAHSVVQAAKDAKRDLDAMRKAHDVALSDIDAMRLAIEHDGAHLNDLQTEIELADLEGLGAIADYSKLVVFMQRCDGGECLGDALNSTEAQLTALLAATATDHASALETRVATLVDEGVRLRAALSLLRQEHSALEERCDDELYRLLQEVDRHESGEKRAKEGQDKQREGADRRDADKKALEEDVKELQKHQSWECATLSTHDDLPARPGSYAIVRLYDYDKRSKHGKASLWWTLAEILSVVEGDGISPDSLLEVRLFKEYIKHVSNYAVNSPFERDSSSAGLVRLRRDAIAYIDVKLSGAGDASAGQDPAAGMSAAWAAARAANGTDEEDGEKDKFGRDARGARKSSREIGKIESDSEKEEKAKFASRKSGTRIAEVEKRPVVARLKADEAEWKKRDVHTRHETATLEIGKAVAWHYAPVGKPGELWFRFGVIVDIIGGKLKEDKAGKNSNPDVNVTLRAFDPPLRYPLNESDLKDKFRVIGEEDDPAEALEDLRRKKKAEHKRELKKKEEKGKVDKKKAEAELNATLANLTLPPKSTEPWDVDPGGLPAPGAGPELVVVHRSQLAYVGVEFQETKARAGKTAQSWSLKSGASKDVEAVLEQALGKWWRALAEEWREAAARTCTAPAEGSSKRSSESSRKFGKPAPPRPVEPEDDAPLLNLTVGGAALNVTFNLTQDDVAAAIATAYLQRLRNRTEVLESVDARLDALTRKLAWLDSSRDSGLLGEAEHAAQKEAVLAAFRELEP</sequence>
<evidence type="ECO:0000256" key="1">
    <source>
        <dbReference type="SAM" id="MobiDB-lite"/>
    </source>
</evidence>
<comment type="caution">
    <text evidence="3">The sequence shown here is derived from an EMBL/GenBank/DDBJ whole genome shotgun (WGS) entry which is preliminary data.</text>
</comment>
<dbReference type="AlphaFoldDB" id="A0A8J2SJP9"/>
<feature type="signal peptide" evidence="2">
    <location>
        <begin position="1"/>
        <end position="16"/>
    </location>
</feature>
<dbReference type="Proteomes" id="UP000789595">
    <property type="component" value="Unassembled WGS sequence"/>
</dbReference>